<accession>A0ABW9XUQ4</accession>
<evidence type="ECO:0000313" key="2">
    <source>
        <dbReference type="EMBL" id="NBD26054.1"/>
    </source>
</evidence>
<feature type="region of interest" description="Disordered" evidence="1">
    <location>
        <begin position="46"/>
        <end position="65"/>
    </location>
</feature>
<proteinExistence type="predicted"/>
<evidence type="ECO:0000256" key="1">
    <source>
        <dbReference type="SAM" id="MobiDB-lite"/>
    </source>
</evidence>
<protein>
    <submittedName>
        <fullName evidence="2">Uncharacterized protein</fullName>
    </submittedName>
</protein>
<keyword evidence="3" id="KW-1185">Reference proteome</keyword>
<dbReference type="RefSeq" id="WP_161744859.1">
    <property type="nucleotide sequence ID" value="NZ_JAAAMV010000018.1"/>
</dbReference>
<evidence type="ECO:0000313" key="3">
    <source>
        <dbReference type="Proteomes" id="UP000665561"/>
    </source>
</evidence>
<gene>
    <name evidence="2" type="ORF">GT019_19445</name>
</gene>
<dbReference type="EMBL" id="JAAAMV010000018">
    <property type="protein sequence ID" value="NBD26054.1"/>
    <property type="molecule type" value="Genomic_DNA"/>
</dbReference>
<dbReference type="Proteomes" id="UP000665561">
    <property type="component" value="Unassembled WGS sequence"/>
</dbReference>
<feature type="region of interest" description="Disordered" evidence="1">
    <location>
        <begin position="1"/>
        <end position="22"/>
    </location>
</feature>
<comment type="caution">
    <text evidence="2">The sequence shown here is derived from an EMBL/GenBank/DDBJ whole genome shotgun (WGS) entry which is preliminary data.</text>
</comment>
<sequence length="65" mass="6556">MLERPVNGGGEGDVAADGGVPGRRLPVLCWTAGRRAKAAARLRGDAAGAGISMPCRQSRGGKEPA</sequence>
<organism evidence="2 3">
    <name type="scientific">Paenibacillus glycinis</name>
    <dbReference type="NCBI Taxonomy" id="2697035"/>
    <lineage>
        <taxon>Bacteria</taxon>
        <taxon>Bacillati</taxon>
        <taxon>Bacillota</taxon>
        <taxon>Bacilli</taxon>
        <taxon>Bacillales</taxon>
        <taxon>Paenibacillaceae</taxon>
        <taxon>Paenibacillus</taxon>
    </lineage>
</organism>
<reference evidence="2 3" key="1">
    <citation type="submission" date="2020-01" db="EMBL/GenBank/DDBJ databases">
        <title>Paenibacillus soybeanensis sp. nov. isolated from the nodules of soybean (Glycine max(L.) Merr).</title>
        <authorList>
            <person name="Wang H."/>
        </authorList>
    </citation>
    <scope>NUCLEOTIDE SEQUENCE [LARGE SCALE GENOMIC DNA]</scope>
    <source>
        <strain evidence="2 3">T1</strain>
    </source>
</reference>
<name>A0ABW9XUQ4_9BACL</name>